<comment type="caution">
    <text evidence="3">The sequence shown here is derived from an EMBL/GenBank/DDBJ whole genome shotgun (WGS) entry which is preliminary data.</text>
</comment>
<evidence type="ECO:0000313" key="3">
    <source>
        <dbReference type="EMBL" id="KAA1259289.1"/>
    </source>
</evidence>
<keyword evidence="4" id="KW-1185">Reference proteome</keyword>
<feature type="signal peptide" evidence="2">
    <location>
        <begin position="1"/>
        <end position="25"/>
    </location>
</feature>
<feature type="region of interest" description="Disordered" evidence="1">
    <location>
        <begin position="103"/>
        <end position="129"/>
    </location>
</feature>
<protein>
    <recommendedName>
        <fullName evidence="5">Secreted protein</fullName>
    </recommendedName>
</protein>
<evidence type="ECO:0000256" key="2">
    <source>
        <dbReference type="SAM" id="SignalP"/>
    </source>
</evidence>
<proteinExistence type="predicted"/>
<evidence type="ECO:0008006" key="5">
    <source>
        <dbReference type="Google" id="ProtNLM"/>
    </source>
</evidence>
<gene>
    <name evidence="3" type="ORF">LF1_18190</name>
</gene>
<dbReference type="AlphaFoldDB" id="A0A5B1CHU7"/>
<sequence precursor="true">MKRNALGSLPIILMLLAFFFASNPAAMNQVTGQQPESPVPFPEISDAEIAKAVKESSAKDRTKDSTIGPKSKIREVLQGNQPAPTGDGVLEDVLGVIQRQGSVLDGSTLDPPPRPDAAIASESNSTPHAATRRALVAEHLLRAARMLEQISGDEESAILVASMRRRAATLLLASESSN</sequence>
<reference evidence="3 4" key="1">
    <citation type="submission" date="2019-08" db="EMBL/GenBank/DDBJ databases">
        <title>Deep-cultivation of Planctomycetes and their phenomic and genomic characterization uncovers novel biology.</title>
        <authorList>
            <person name="Wiegand S."/>
            <person name="Jogler M."/>
            <person name="Boedeker C."/>
            <person name="Pinto D."/>
            <person name="Vollmers J."/>
            <person name="Rivas-Marin E."/>
            <person name="Kohn T."/>
            <person name="Peeters S.H."/>
            <person name="Heuer A."/>
            <person name="Rast P."/>
            <person name="Oberbeckmann S."/>
            <person name="Bunk B."/>
            <person name="Jeske O."/>
            <person name="Meyerdierks A."/>
            <person name="Storesund J.E."/>
            <person name="Kallscheuer N."/>
            <person name="Luecker S."/>
            <person name="Lage O.M."/>
            <person name="Pohl T."/>
            <person name="Merkel B.J."/>
            <person name="Hornburger P."/>
            <person name="Mueller R.-W."/>
            <person name="Bruemmer F."/>
            <person name="Labrenz M."/>
            <person name="Spormann A.M."/>
            <person name="Op Den Camp H."/>
            <person name="Overmann J."/>
            <person name="Amann R."/>
            <person name="Jetten M.S.M."/>
            <person name="Mascher T."/>
            <person name="Medema M.H."/>
            <person name="Devos D.P."/>
            <person name="Kaster A.-K."/>
            <person name="Ovreas L."/>
            <person name="Rohde M."/>
            <person name="Galperin M.Y."/>
            <person name="Jogler C."/>
        </authorList>
    </citation>
    <scope>NUCLEOTIDE SEQUENCE [LARGE SCALE GENOMIC DNA]</scope>
    <source>
        <strain evidence="3 4">LF1</strain>
    </source>
</reference>
<evidence type="ECO:0000256" key="1">
    <source>
        <dbReference type="SAM" id="MobiDB-lite"/>
    </source>
</evidence>
<organism evidence="3 4">
    <name type="scientific">Rubripirellula obstinata</name>
    <dbReference type="NCBI Taxonomy" id="406547"/>
    <lineage>
        <taxon>Bacteria</taxon>
        <taxon>Pseudomonadati</taxon>
        <taxon>Planctomycetota</taxon>
        <taxon>Planctomycetia</taxon>
        <taxon>Pirellulales</taxon>
        <taxon>Pirellulaceae</taxon>
        <taxon>Rubripirellula</taxon>
    </lineage>
</organism>
<accession>A0A5B1CHU7</accession>
<dbReference type="Proteomes" id="UP000322699">
    <property type="component" value="Unassembled WGS sequence"/>
</dbReference>
<name>A0A5B1CHU7_9BACT</name>
<evidence type="ECO:0000313" key="4">
    <source>
        <dbReference type="Proteomes" id="UP000322699"/>
    </source>
</evidence>
<dbReference type="OrthoDB" id="279444at2"/>
<dbReference type="EMBL" id="VRLW01000001">
    <property type="protein sequence ID" value="KAA1259289.1"/>
    <property type="molecule type" value="Genomic_DNA"/>
</dbReference>
<feature type="chain" id="PRO_5022958823" description="Secreted protein" evidence="2">
    <location>
        <begin position="26"/>
        <end position="178"/>
    </location>
</feature>
<keyword evidence="2" id="KW-0732">Signal</keyword>
<dbReference type="RefSeq" id="WP_068262763.1">
    <property type="nucleotide sequence ID" value="NZ_LWSK01000039.1"/>
</dbReference>